<protein>
    <submittedName>
        <fullName evidence="2">Uncharacterized protein</fullName>
    </submittedName>
</protein>
<name>A0A0P9BFP2_PSEFL</name>
<evidence type="ECO:0000313" key="2">
    <source>
        <dbReference type="EMBL" id="KPU61948.1"/>
    </source>
</evidence>
<sequence>MHEARQKYMPAFMGLFPTQLYWGYLTRNALNAIVYLAHLAPQSLAACHAAAGTPDAAQRSDLPGVCRPAQGGFCRSGGPRVPSGRQGTD</sequence>
<dbReference type="Proteomes" id="UP000050349">
    <property type="component" value="Unassembled WGS sequence"/>
</dbReference>
<evidence type="ECO:0000313" key="3">
    <source>
        <dbReference type="Proteomes" id="UP000050349"/>
    </source>
</evidence>
<dbReference type="AlphaFoldDB" id="A0A0P9BFP2"/>
<evidence type="ECO:0000256" key="1">
    <source>
        <dbReference type="SAM" id="MobiDB-lite"/>
    </source>
</evidence>
<dbReference type="EMBL" id="LJXB01000042">
    <property type="protein sequence ID" value="KPU61948.1"/>
    <property type="molecule type" value="Genomic_DNA"/>
</dbReference>
<feature type="region of interest" description="Disordered" evidence="1">
    <location>
        <begin position="70"/>
        <end position="89"/>
    </location>
</feature>
<accession>A0A0P9BFP2</accession>
<proteinExistence type="predicted"/>
<comment type="caution">
    <text evidence="2">The sequence shown here is derived from an EMBL/GenBank/DDBJ whole genome shotgun (WGS) entry which is preliminary data.</text>
</comment>
<reference evidence="2 3" key="1">
    <citation type="submission" date="2015-09" db="EMBL/GenBank/DDBJ databases">
        <authorList>
            <person name="Jackson K.R."/>
            <person name="Lunt B.L."/>
            <person name="Fisher J.N.B."/>
            <person name="Gardner A.V."/>
            <person name="Bailey M.E."/>
            <person name="Deus L.M."/>
            <person name="Earl A.S."/>
            <person name="Gibby P.D."/>
            <person name="Hartmann K.A."/>
            <person name="Liu J.E."/>
            <person name="Manci A.M."/>
            <person name="Nielsen D.A."/>
            <person name="Solomon M.B."/>
            <person name="Breakwell D.P."/>
            <person name="Burnett S.H."/>
            <person name="Grose J.H."/>
        </authorList>
    </citation>
    <scope>NUCLEOTIDE SEQUENCE [LARGE SCALE GENOMIC DNA]</scope>
    <source>
        <strain evidence="2 3">S613</strain>
    </source>
</reference>
<organism evidence="2 3">
    <name type="scientific">Pseudomonas fluorescens</name>
    <dbReference type="NCBI Taxonomy" id="294"/>
    <lineage>
        <taxon>Bacteria</taxon>
        <taxon>Pseudomonadati</taxon>
        <taxon>Pseudomonadota</taxon>
        <taxon>Gammaproteobacteria</taxon>
        <taxon>Pseudomonadales</taxon>
        <taxon>Pseudomonadaceae</taxon>
        <taxon>Pseudomonas</taxon>
    </lineage>
</organism>
<gene>
    <name evidence="2" type="ORF">AN403_5994</name>
</gene>